<evidence type="ECO:0000256" key="11">
    <source>
        <dbReference type="ARBA" id="ARBA00049435"/>
    </source>
</evidence>
<keyword evidence="17" id="KW-1185">Reference proteome</keyword>
<evidence type="ECO:0000256" key="5">
    <source>
        <dbReference type="ARBA" id="ARBA00011738"/>
    </source>
</evidence>
<dbReference type="Proteomes" id="UP001610334">
    <property type="component" value="Unassembled WGS sequence"/>
</dbReference>
<evidence type="ECO:0000256" key="2">
    <source>
        <dbReference type="ARBA" id="ARBA00004191"/>
    </source>
</evidence>
<dbReference type="InterPro" id="IPR000172">
    <property type="entry name" value="GMC_OxRdtase_N"/>
</dbReference>
<protein>
    <recommendedName>
        <fullName evidence="12">glucose oxidase</fullName>
        <ecNumber evidence="12">1.1.3.4</ecNumber>
    </recommendedName>
</protein>
<keyword evidence="9 13" id="KW-0274">FAD</keyword>
<dbReference type="SUPFAM" id="SSF54373">
    <property type="entry name" value="FAD-linked reductases, C-terminal domain"/>
    <property type="match status" value="1"/>
</dbReference>
<evidence type="ECO:0000313" key="17">
    <source>
        <dbReference type="Proteomes" id="UP001610334"/>
    </source>
</evidence>
<comment type="catalytic activity">
    <reaction evidence="11">
        <text>beta-D-glucose + O2 = D-glucono-1,5-lactone + H2O2</text>
        <dbReference type="Rhea" id="RHEA:11428"/>
        <dbReference type="ChEBI" id="CHEBI:15379"/>
        <dbReference type="ChEBI" id="CHEBI:15903"/>
        <dbReference type="ChEBI" id="CHEBI:16217"/>
        <dbReference type="ChEBI" id="CHEBI:16240"/>
        <dbReference type="EC" id="1.1.3.4"/>
    </reaction>
    <physiologicalReaction direction="left-to-right" evidence="11">
        <dbReference type="Rhea" id="RHEA:11429"/>
    </physiologicalReaction>
</comment>
<dbReference type="Pfam" id="PF00732">
    <property type="entry name" value="GMC_oxred_N"/>
    <property type="match status" value="1"/>
</dbReference>
<dbReference type="InterPro" id="IPR007867">
    <property type="entry name" value="GMC_OxRtase_C"/>
</dbReference>
<dbReference type="PIRSF" id="PIRSF000137">
    <property type="entry name" value="Alcohol_oxidase"/>
    <property type="match status" value="1"/>
</dbReference>
<evidence type="ECO:0000256" key="6">
    <source>
        <dbReference type="ARBA" id="ARBA00022512"/>
    </source>
</evidence>
<dbReference type="SUPFAM" id="SSF51905">
    <property type="entry name" value="FAD/NAD(P)-binding domain"/>
    <property type="match status" value="1"/>
</dbReference>
<dbReference type="Gene3D" id="3.50.50.60">
    <property type="entry name" value="FAD/NAD(P)-binding domain"/>
    <property type="match status" value="1"/>
</dbReference>
<keyword evidence="7" id="KW-0964">Secreted</keyword>
<evidence type="ECO:0000256" key="12">
    <source>
        <dbReference type="ARBA" id="ARBA00049722"/>
    </source>
</evidence>
<name>A0ABR4H4H0_9EURO</name>
<evidence type="ECO:0000256" key="1">
    <source>
        <dbReference type="ARBA" id="ARBA00001974"/>
    </source>
</evidence>
<evidence type="ECO:0000256" key="10">
    <source>
        <dbReference type="ARBA" id="ARBA00023002"/>
    </source>
</evidence>
<dbReference type="PROSITE" id="PS00623">
    <property type="entry name" value="GMC_OXRED_1"/>
    <property type="match status" value="1"/>
</dbReference>
<dbReference type="InterPro" id="IPR036188">
    <property type="entry name" value="FAD/NAD-bd_sf"/>
</dbReference>
<evidence type="ECO:0000256" key="4">
    <source>
        <dbReference type="ARBA" id="ARBA00010790"/>
    </source>
</evidence>
<dbReference type="InterPro" id="IPR012132">
    <property type="entry name" value="GMC_OxRdtase"/>
</dbReference>
<feature type="domain" description="Glucose-methanol-choline oxidoreductase N-terminal" evidence="15">
    <location>
        <begin position="101"/>
        <end position="124"/>
    </location>
</feature>
<dbReference type="EMBL" id="JBFXLT010000073">
    <property type="protein sequence ID" value="KAL2810355.1"/>
    <property type="molecule type" value="Genomic_DNA"/>
</dbReference>
<dbReference type="EC" id="1.1.3.4" evidence="12"/>
<comment type="similarity">
    <text evidence="4 13">Belongs to the GMC oxidoreductase family.</text>
</comment>
<dbReference type="Pfam" id="PF05199">
    <property type="entry name" value="GMC_oxred_C"/>
    <property type="match status" value="1"/>
</dbReference>
<dbReference type="Gene3D" id="3.30.560.10">
    <property type="entry name" value="Glucose Oxidase, domain 3"/>
    <property type="match status" value="1"/>
</dbReference>
<sequence>MTLLHCLLNLVTIIQSTFATASTVYDYIIVGGGTAGLTVANRLSEDPTVSILVIESGQSQLDNPNVTDISRLAYTYDSPLDWAYETTEQAFGGRRQVMRAGRALGGTSVMNGAAYARGERIQLDALSTLGNANWTWDSLFPYYLKSEGVRLPNSTQSAAGASIIAAYHGVSGRISVGFTDIRRTENDFSPVLNRTFALLRVPWNRDLNSGEMRGFAMHPYTVDGDGVRSDAAAAYYQGVVPERRNLQSLLNASVSRILWGEERSENYILTARGVEVYEGTGNVRVVHARREVVLAAGAMRSAGILEASGIGNSRILKKHGNGISMRLDLPSVGENLQDQLNTSFVFSTKAPITGTRTVAFVSAADIFGPATASLAASLLADIPVYAERIADQSNGAMTKEALNTLYTSQHNLIFNHGIPIGEYVFILDNPHQVHVGYWGLLPFSRGSVHISSAGPLAPPTINPNFGMLDWDIRVQIAMSRFLRRILRTDEISKLVNEEVVPGLRRIPDDASDMAWSEWIAEQYTPNFHAVGSTSMLPRAMGGVVDNRFTVYGTGNVRIVDSSILPVQLCGHPTANIYAFAERAADMIQADWSGVDLSA</sequence>
<organism evidence="16 17">
    <name type="scientific">Aspergillus granulosus</name>
    <dbReference type="NCBI Taxonomy" id="176169"/>
    <lineage>
        <taxon>Eukaryota</taxon>
        <taxon>Fungi</taxon>
        <taxon>Dikarya</taxon>
        <taxon>Ascomycota</taxon>
        <taxon>Pezizomycotina</taxon>
        <taxon>Eurotiomycetes</taxon>
        <taxon>Eurotiomycetidae</taxon>
        <taxon>Eurotiales</taxon>
        <taxon>Aspergillaceae</taxon>
        <taxon>Aspergillus</taxon>
        <taxon>Aspergillus subgen. Nidulantes</taxon>
    </lineage>
</organism>
<evidence type="ECO:0000256" key="3">
    <source>
        <dbReference type="ARBA" id="ARBA00004498"/>
    </source>
</evidence>
<comment type="cofactor">
    <cofactor evidence="1">
        <name>FAD</name>
        <dbReference type="ChEBI" id="CHEBI:57692"/>
    </cofactor>
</comment>
<comment type="subcellular location">
    <subcellularLocation>
        <location evidence="2">Secreted</location>
        <location evidence="2">Cell wall</location>
    </subcellularLocation>
    <subcellularLocation>
        <location evidence="3">Secreted</location>
        <location evidence="3">Extracellular space</location>
        <location evidence="3">Extracellular matrix</location>
    </subcellularLocation>
</comment>
<evidence type="ECO:0000256" key="14">
    <source>
        <dbReference type="SAM" id="SignalP"/>
    </source>
</evidence>
<keyword evidence="8 13" id="KW-0285">Flavoprotein</keyword>
<evidence type="ECO:0000256" key="8">
    <source>
        <dbReference type="ARBA" id="ARBA00022630"/>
    </source>
</evidence>
<dbReference type="Gene3D" id="4.10.450.10">
    <property type="entry name" value="Glucose Oxidase, domain 2"/>
    <property type="match status" value="1"/>
</dbReference>
<evidence type="ECO:0000313" key="16">
    <source>
        <dbReference type="EMBL" id="KAL2810355.1"/>
    </source>
</evidence>
<dbReference type="PANTHER" id="PTHR11552:SF201">
    <property type="entry name" value="GLUCOSE-METHANOL-CHOLINE OXIDOREDUCTASE N-TERMINAL DOMAIN-CONTAINING PROTEIN"/>
    <property type="match status" value="1"/>
</dbReference>
<evidence type="ECO:0000256" key="9">
    <source>
        <dbReference type="ARBA" id="ARBA00022827"/>
    </source>
</evidence>
<evidence type="ECO:0000256" key="7">
    <source>
        <dbReference type="ARBA" id="ARBA00022530"/>
    </source>
</evidence>
<evidence type="ECO:0000256" key="13">
    <source>
        <dbReference type="RuleBase" id="RU003968"/>
    </source>
</evidence>
<accession>A0ABR4H4H0</accession>
<keyword evidence="7" id="KW-0272">Extracellular matrix</keyword>
<evidence type="ECO:0000259" key="15">
    <source>
        <dbReference type="PROSITE" id="PS00623"/>
    </source>
</evidence>
<keyword evidence="14" id="KW-0732">Signal</keyword>
<dbReference type="InterPro" id="IPR027424">
    <property type="entry name" value="Glucose_Oxidase_domain_2"/>
</dbReference>
<keyword evidence="6" id="KW-0134">Cell wall</keyword>
<feature type="chain" id="PRO_5045994940" description="glucose oxidase" evidence="14">
    <location>
        <begin position="20"/>
        <end position="598"/>
    </location>
</feature>
<proteinExistence type="inferred from homology"/>
<gene>
    <name evidence="16" type="ORF">BJX63DRAFT_423186</name>
</gene>
<comment type="subunit">
    <text evidence="5">Homodimer.</text>
</comment>
<keyword evidence="10" id="KW-0560">Oxidoreductase</keyword>
<dbReference type="PANTHER" id="PTHR11552">
    <property type="entry name" value="GLUCOSE-METHANOL-CHOLINE GMC OXIDOREDUCTASE"/>
    <property type="match status" value="1"/>
</dbReference>
<feature type="signal peptide" evidence="14">
    <location>
        <begin position="1"/>
        <end position="19"/>
    </location>
</feature>
<comment type="caution">
    <text evidence="16">The sequence shown here is derived from an EMBL/GenBank/DDBJ whole genome shotgun (WGS) entry which is preliminary data.</text>
</comment>
<reference evidence="16 17" key="1">
    <citation type="submission" date="2024-07" db="EMBL/GenBank/DDBJ databases">
        <title>Section-level genome sequencing and comparative genomics of Aspergillus sections Usti and Cavernicolus.</title>
        <authorList>
            <consortium name="Lawrence Berkeley National Laboratory"/>
            <person name="Nybo J.L."/>
            <person name="Vesth T.C."/>
            <person name="Theobald S."/>
            <person name="Frisvad J.C."/>
            <person name="Larsen T.O."/>
            <person name="Kjaerboelling I."/>
            <person name="Rothschild-Mancinelli K."/>
            <person name="Lyhne E.K."/>
            <person name="Kogle M.E."/>
            <person name="Barry K."/>
            <person name="Clum A."/>
            <person name="Na H."/>
            <person name="Ledsgaard L."/>
            <person name="Lin J."/>
            <person name="Lipzen A."/>
            <person name="Kuo A."/>
            <person name="Riley R."/>
            <person name="Mondo S."/>
            <person name="Labutti K."/>
            <person name="Haridas S."/>
            <person name="Pangalinan J."/>
            <person name="Salamov A.A."/>
            <person name="Simmons B.A."/>
            <person name="Magnuson J.K."/>
            <person name="Chen J."/>
            <person name="Drula E."/>
            <person name="Henrissat B."/>
            <person name="Wiebenga A."/>
            <person name="Lubbers R.J."/>
            <person name="Gomes A.C."/>
            <person name="Makela M.R."/>
            <person name="Stajich J."/>
            <person name="Grigoriev I.V."/>
            <person name="Mortensen U.H."/>
            <person name="De Vries R.P."/>
            <person name="Baker S.E."/>
            <person name="Andersen M.R."/>
        </authorList>
    </citation>
    <scope>NUCLEOTIDE SEQUENCE [LARGE SCALE GENOMIC DNA]</scope>
    <source>
        <strain evidence="16 17">CBS 588.65</strain>
    </source>
</reference>